<organism evidence="1 2">
    <name type="scientific">Chitinilyticum piscinae</name>
    <dbReference type="NCBI Taxonomy" id="2866724"/>
    <lineage>
        <taxon>Bacteria</taxon>
        <taxon>Pseudomonadati</taxon>
        <taxon>Pseudomonadota</taxon>
        <taxon>Betaproteobacteria</taxon>
        <taxon>Neisseriales</taxon>
        <taxon>Chitinibacteraceae</taxon>
        <taxon>Chitinilyticum</taxon>
    </lineage>
</organism>
<gene>
    <name evidence="1" type="ORF">INR99_12710</name>
</gene>
<dbReference type="Pfam" id="PF11227">
    <property type="entry name" value="DUF3025"/>
    <property type="match status" value="1"/>
</dbReference>
<protein>
    <submittedName>
        <fullName evidence="1">DUF3025 domain-containing protein</fullName>
    </submittedName>
</protein>
<accession>A0A8J7KBG3</accession>
<dbReference type="RefSeq" id="WP_194116722.1">
    <property type="nucleotide sequence ID" value="NZ_JADFUA010000007.1"/>
</dbReference>
<keyword evidence="2" id="KW-1185">Reference proteome</keyword>
<name>A0A8J7KBG3_9NEIS</name>
<dbReference type="Proteomes" id="UP000604481">
    <property type="component" value="Unassembled WGS sequence"/>
</dbReference>
<reference evidence="1 2" key="1">
    <citation type="submission" date="2020-10" db="EMBL/GenBank/DDBJ databases">
        <title>The genome sequence of Chitinilyticum litopenaei 4Y14.</title>
        <authorList>
            <person name="Liu Y."/>
        </authorList>
    </citation>
    <scope>NUCLEOTIDE SEQUENCE [LARGE SCALE GENOMIC DNA]</scope>
    <source>
        <strain evidence="1 2">4Y14</strain>
    </source>
</reference>
<evidence type="ECO:0000313" key="1">
    <source>
        <dbReference type="EMBL" id="MBE9610204.1"/>
    </source>
</evidence>
<evidence type="ECO:0000313" key="2">
    <source>
        <dbReference type="Proteomes" id="UP000604481"/>
    </source>
</evidence>
<proteinExistence type="predicted"/>
<sequence length="281" mass="31096">MSTRPVWPHPAFAHPAFVPFRALLARLPEFPEYADWERLGSPVCLPAGAPIRFVPPETITLYYELAIASAGTVATRHHDWHDCFNAVIWHHFPHSKLAFNALHQQEIERQGSLTRRGPRRDAATLLDECGMLIASSDPALLDALAQRNWSALFKEEHWGVQISATIIGHATLESLLAPFTGLTAKCVPVLVPEAFFTLPHTQQLRLLDRTLARALAAGWLESPRQLPVLPWLGIPGWWPHQDPAFYADTTHFCPLRAGAAHGSTAAGKNPLTLAIHKADTP</sequence>
<dbReference type="InterPro" id="IPR021390">
    <property type="entry name" value="DUF3025"/>
</dbReference>
<dbReference type="EMBL" id="JADFUA010000007">
    <property type="protein sequence ID" value="MBE9610204.1"/>
    <property type="molecule type" value="Genomic_DNA"/>
</dbReference>
<dbReference type="AlphaFoldDB" id="A0A8J7KBG3"/>
<comment type="caution">
    <text evidence="1">The sequence shown here is derived from an EMBL/GenBank/DDBJ whole genome shotgun (WGS) entry which is preliminary data.</text>
</comment>